<dbReference type="EMBL" id="CP008953">
    <property type="protein sequence ID" value="AIG79133.1"/>
    <property type="molecule type" value="Genomic_DNA"/>
</dbReference>
<dbReference type="KEGG" id="aja:AJAP_31555"/>
<protein>
    <submittedName>
        <fullName evidence="1">Uncharacterized protein</fullName>
    </submittedName>
</protein>
<dbReference type="HOGENOM" id="CLU_1418872_0_0_11"/>
<gene>
    <name evidence="1" type="ORF">AJAP_31555</name>
</gene>
<dbReference type="AlphaFoldDB" id="A0A075V1T4"/>
<reference evidence="1 2" key="1">
    <citation type="journal article" date="2014" name="J. Biotechnol.">
        <title>Complete genome sequence of the actinobacterium Amycolatopsis japonica MG417-CF17(T) (=DSM 44213T) producing (S,S)-N,N'-ethylenediaminedisuccinic acid.</title>
        <authorList>
            <person name="Stegmann E."/>
            <person name="Albersmeier A."/>
            <person name="Spohn M."/>
            <person name="Gert H."/>
            <person name="Weber T."/>
            <person name="Wohlleben W."/>
            <person name="Kalinowski J."/>
            <person name="Ruckert C."/>
        </authorList>
    </citation>
    <scope>NUCLEOTIDE SEQUENCE [LARGE SCALE GENOMIC DNA]</scope>
    <source>
        <strain evidence="2">MG417-CF17 (DSM 44213)</strain>
    </source>
</reference>
<evidence type="ECO:0000313" key="1">
    <source>
        <dbReference type="EMBL" id="AIG79133.1"/>
    </source>
</evidence>
<proteinExistence type="predicted"/>
<organism evidence="1 2">
    <name type="scientific">Amycolatopsis japonica</name>
    <dbReference type="NCBI Taxonomy" id="208439"/>
    <lineage>
        <taxon>Bacteria</taxon>
        <taxon>Bacillati</taxon>
        <taxon>Actinomycetota</taxon>
        <taxon>Actinomycetes</taxon>
        <taxon>Pseudonocardiales</taxon>
        <taxon>Pseudonocardiaceae</taxon>
        <taxon>Amycolatopsis</taxon>
        <taxon>Amycolatopsis japonica group</taxon>
    </lineage>
</organism>
<keyword evidence="2" id="KW-1185">Reference proteome</keyword>
<accession>A0A075V1T4</accession>
<sequence>MAKGSAPESVSDSRLVAASVPLGGSHPCAGAGHSGNDRHTPVVTDFPPDVEAHYRRLAAQRHWPHETEAAFRASVARYRALDEGAGPRQYYEYVDHEGLVDEGARWLWEAVVVEHETVAVKQIELDSSGAIRRYWWQNIEDDAGGLTDQALDPGLTSVSRSTFYALWDSSTTDSFARGARSWPGAGDTPGH</sequence>
<name>A0A075V1T4_9PSEU</name>
<evidence type="ECO:0000313" key="2">
    <source>
        <dbReference type="Proteomes" id="UP000028492"/>
    </source>
</evidence>
<dbReference type="Proteomes" id="UP000028492">
    <property type="component" value="Chromosome"/>
</dbReference>
<dbReference type="eggNOG" id="ENOG5033BT3">
    <property type="taxonomic scope" value="Bacteria"/>
</dbReference>